<evidence type="ECO:0000313" key="2">
    <source>
        <dbReference type="Proteomes" id="UP001054252"/>
    </source>
</evidence>
<name>A0AAV5KL92_9ROSI</name>
<keyword evidence="2" id="KW-1185">Reference proteome</keyword>
<proteinExistence type="predicted"/>
<dbReference type="Proteomes" id="UP001054252">
    <property type="component" value="Unassembled WGS sequence"/>
</dbReference>
<dbReference type="AlphaFoldDB" id="A0AAV5KL92"/>
<sequence>MSLHLPPLILSSLMKLSKQYRGKDISFTLFPSSLSTTSLQTKSARVCCEAVDGPGAQGFWWFVVSELGARSFCWFLTGRLKGAKLLVVCGRWTRGSKILRACDVLESARMGHW</sequence>
<protein>
    <submittedName>
        <fullName evidence="1">Uncharacterized protein</fullName>
    </submittedName>
</protein>
<accession>A0AAV5KL92</accession>
<evidence type="ECO:0000313" key="1">
    <source>
        <dbReference type="EMBL" id="GKV25295.1"/>
    </source>
</evidence>
<organism evidence="1 2">
    <name type="scientific">Rubroshorea leprosula</name>
    <dbReference type="NCBI Taxonomy" id="152421"/>
    <lineage>
        <taxon>Eukaryota</taxon>
        <taxon>Viridiplantae</taxon>
        <taxon>Streptophyta</taxon>
        <taxon>Embryophyta</taxon>
        <taxon>Tracheophyta</taxon>
        <taxon>Spermatophyta</taxon>
        <taxon>Magnoliopsida</taxon>
        <taxon>eudicotyledons</taxon>
        <taxon>Gunneridae</taxon>
        <taxon>Pentapetalae</taxon>
        <taxon>rosids</taxon>
        <taxon>malvids</taxon>
        <taxon>Malvales</taxon>
        <taxon>Dipterocarpaceae</taxon>
        <taxon>Rubroshorea</taxon>
    </lineage>
</organism>
<comment type="caution">
    <text evidence="1">The sequence shown here is derived from an EMBL/GenBank/DDBJ whole genome shotgun (WGS) entry which is preliminary data.</text>
</comment>
<gene>
    <name evidence="1" type="ORF">SLEP1_g34754</name>
</gene>
<reference evidence="1 2" key="1">
    <citation type="journal article" date="2021" name="Commun. Biol.">
        <title>The genome of Shorea leprosula (Dipterocarpaceae) highlights the ecological relevance of drought in aseasonal tropical rainforests.</title>
        <authorList>
            <person name="Ng K.K.S."/>
            <person name="Kobayashi M.J."/>
            <person name="Fawcett J.A."/>
            <person name="Hatakeyama M."/>
            <person name="Paape T."/>
            <person name="Ng C.H."/>
            <person name="Ang C.C."/>
            <person name="Tnah L.H."/>
            <person name="Lee C.T."/>
            <person name="Nishiyama T."/>
            <person name="Sese J."/>
            <person name="O'Brien M.J."/>
            <person name="Copetti D."/>
            <person name="Mohd Noor M.I."/>
            <person name="Ong R.C."/>
            <person name="Putra M."/>
            <person name="Sireger I.Z."/>
            <person name="Indrioko S."/>
            <person name="Kosugi Y."/>
            <person name="Izuno A."/>
            <person name="Isagi Y."/>
            <person name="Lee S.L."/>
            <person name="Shimizu K.K."/>
        </authorList>
    </citation>
    <scope>NUCLEOTIDE SEQUENCE [LARGE SCALE GENOMIC DNA]</scope>
    <source>
        <strain evidence="1">214</strain>
    </source>
</reference>
<dbReference type="EMBL" id="BPVZ01000068">
    <property type="protein sequence ID" value="GKV25295.1"/>
    <property type="molecule type" value="Genomic_DNA"/>
</dbReference>